<evidence type="ECO:0000313" key="7">
    <source>
        <dbReference type="Proteomes" id="UP001153069"/>
    </source>
</evidence>
<feature type="region of interest" description="Disordered" evidence="4">
    <location>
        <begin position="114"/>
        <end position="144"/>
    </location>
</feature>
<dbReference type="InterPro" id="IPR051455">
    <property type="entry name" value="Bact_solute-bind_prot3"/>
</dbReference>
<proteinExistence type="inferred from homology"/>
<dbReference type="PANTHER" id="PTHR30085">
    <property type="entry name" value="AMINO ACID ABC TRANSPORTER PERMEASE"/>
    <property type="match status" value="1"/>
</dbReference>
<evidence type="ECO:0000256" key="2">
    <source>
        <dbReference type="ARBA" id="ARBA00022448"/>
    </source>
</evidence>
<organism evidence="6 7">
    <name type="scientific">Seminavis robusta</name>
    <dbReference type="NCBI Taxonomy" id="568900"/>
    <lineage>
        <taxon>Eukaryota</taxon>
        <taxon>Sar</taxon>
        <taxon>Stramenopiles</taxon>
        <taxon>Ochrophyta</taxon>
        <taxon>Bacillariophyta</taxon>
        <taxon>Bacillariophyceae</taxon>
        <taxon>Bacillariophycidae</taxon>
        <taxon>Naviculales</taxon>
        <taxon>Naviculaceae</taxon>
        <taxon>Seminavis</taxon>
    </lineage>
</organism>
<sequence>MSDNPSNKLKGSGEEHGTTGRTEYSSSEQERAANTPVVAEGTQKDEAFKTLVNILDQKVQENTKPVAISNTDARNETRGENDDTVLEVARSEVELPSRMLTEAAPGAYAVPGRLSTAASSGNELPGDEAAAPNPTADNPNSTTTVTAFLSPAENQNRTNGGSHHQTVGELVVHASPDDDDNRNQENAKKRKVVAFVGVLLLLAVIVVIVMALAGAFGSKTDDESGKAESGTANGSSNLADVNDTAVDIANNLRFSKTLRKIKSEGILHCPFMPIAGYMFANSTTGDADGIHTVMCRAIGSAIFGADRLPSGFSGRNKLWTVNATVGTMFEEKYKDFNETFPRIEWVDLTPVRTGRGLSQIFTGIGYTMERHTYEHFLKFGLSFTQPYSFEGAYISGNPFFVECFVDKGFKHTQECKDLSICTNMGSSYYTFLSRVIPDRRIHKIQFYTDAYPMFVNASCNLIIHSAGERARDVVLNQYGYKGNFTTSGAVFNKEPIGLGTFKGDPVWDDFVNAVVQSLVSAELHGITKATARLFPQTDVFGEDFRDMFRNAIGAVGNFAEIYEEHLQEAIPREAVNTINNGNAGLLFAAPLGTQKLWSNFTLGHNIQRVLERGRLFCGVRLGRPGFATGKNDNGTVPTFAGMDVDFCRAVAASMFGGDTEAVDYIELNSSDPSDGYVKLAAGGVDVVAGATWNLANDVKEPGTGIGFAFSQPYFYGYGEEEDNLCLASMQDDQVWSTYLYWVVGCTIYAEQEGIGQTNSTKMPLIYAFGEGFQRMFRDIVLAVGNYKEMYSRNIEPTIPRSVHRRNSLNYGSSSGPQLYPMPGFM</sequence>
<keyword evidence="2" id="KW-0813">Transport</keyword>
<dbReference type="Proteomes" id="UP001153069">
    <property type="component" value="Unassembled WGS sequence"/>
</dbReference>
<reference evidence="6" key="1">
    <citation type="submission" date="2020-06" db="EMBL/GenBank/DDBJ databases">
        <authorList>
            <consortium name="Plant Systems Biology data submission"/>
        </authorList>
    </citation>
    <scope>NUCLEOTIDE SEQUENCE</scope>
    <source>
        <strain evidence="6">D6</strain>
    </source>
</reference>
<protein>
    <submittedName>
        <fullName evidence="6">Amino-acid ABC transporter-binding protein YhdW</fullName>
    </submittedName>
</protein>
<evidence type="ECO:0000313" key="6">
    <source>
        <dbReference type="EMBL" id="CAB9511050.1"/>
    </source>
</evidence>
<dbReference type="PANTHER" id="PTHR30085:SF6">
    <property type="entry name" value="ABC TRANSPORTER GLUTAMINE-BINDING PROTEIN GLNH"/>
    <property type="match status" value="1"/>
</dbReference>
<dbReference type="Gene3D" id="3.40.190.10">
    <property type="entry name" value="Periplasmic binding protein-like II"/>
    <property type="match status" value="3"/>
</dbReference>
<gene>
    <name evidence="6" type="ORF">SEMRO_465_G148620.1</name>
</gene>
<evidence type="ECO:0000256" key="4">
    <source>
        <dbReference type="SAM" id="MobiDB-lite"/>
    </source>
</evidence>
<name>A0A9N8DZA5_9STRA</name>
<keyword evidence="5" id="KW-1133">Transmembrane helix</keyword>
<keyword evidence="3" id="KW-0732">Signal</keyword>
<dbReference type="GO" id="GO:0006865">
    <property type="term" value="P:amino acid transport"/>
    <property type="evidence" value="ECO:0007669"/>
    <property type="project" value="TreeGrafter"/>
</dbReference>
<dbReference type="AlphaFoldDB" id="A0A9N8DZA5"/>
<evidence type="ECO:0000256" key="3">
    <source>
        <dbReference type="ARBA" id="ARBA00022729"/>
    </source>
</evidence>
<dbReference type="SUPFAM" id="SSF53850">
    <property type="entry name" value="Periplasmic binding protein-like II"/>
    <property type="match status" value="2"/>
</dbReference>
<comment type="similarity">
    <text evidence="1">Belongs to the bacterial solute-binding protein 3 family.</text>
</comment>
<feature type="compositionally biased region" description="Polar residues" evidence="4">
    <location>
        <begin position="60"/>
        <end position="72"/>
    </location>
</feature>
<feature type="region of interest" description="Disordered" evidence="4">
    <location>
        <begin position="1"/>
        <end position="45"/>
    </location>
</feature>
<feature type="region of interest" description="Disordered" evidence="4">
    <location>
        <begin position="58"/>
        <end position="84"/>
    </location>
</feature>
<evidence type="ECO:0000256" key="1">
    <source>
        <dbReference type="ARBA" id="ARBA00010333"/>
    </source>
</evidence>
<evidence type="ECO:0000256" key="5">
    <source>
        <dbReference type="SAM" id="Phobius"/>
    </source>
</evidence>
<dbReference type="OrthoDB" id="10056896at2759"/>
<feature type="transmembrane region" description="Helical" evidence="5">
    <location>
        <begin position="192"/>
        <end position="216"/>
    </location>
</feature>
<accession>A0A9N8DZA5</accession>
<keyword evidence="5" id="KW-0812">Transmembrane</keyword>
<keyword evidence="7" id="KW-1185">Reference proteome</keyword>
<dbReference type="EMBL" id="CAICTM010000464">
    <property type="protein sequence ID" value="CAB9511050.1"/>
    <property type="molecule type" value="Genomic_DNA"/>
</dbReference>
<keyword evidence="5" id="KW-0472">Membrane</keyword>
<comment type="caution">
    <text evidence="6">The sequence shown here is derived from an EMBL/GenBank/DDBJ whole genome shotgun (WGS) entry which is preliminary data.</text>
</comment>
<feature type="compositionally biased region" description="Low complexity" evidence="4">
    <location>
        <begin position="129"/>
        <end position="144"/>
    </location>
</feature>